<reference evidence="1 2" key="1">
    <citation type="journal article" date="2012" name="J. Bacteriol.">
        <title>Complete genome sequence of Mycoplasma haemocanis strain Illinois.</title>
        <authorList>
            <person name="do Nascimento N.C."/>
            <person name="Guimaraes A.M."/>
            <person name="Santos A.P."/>
            <person name="Sanmiguel P.J."/>
            <person name="Messick J.B."/>
        </authorList>
    </citation>
    <scope>NUCLEOTIDE SEQUENCE [LARGE SCALE GENOMIC DNA]</scope>
    <source>
        <strain evidence="1 2">Illinois</strain>
    </source>
</reference>
<proteinExistence type="predicted"/>
<dbReference type="AlphaFoldDB" id="H6N682"/>
<dbReference type="EMBL" id="CP003199">
    <property type="protein sequence ID" value="AEW45154.1"/>
    <property type="molecule type" value="Genomic_DNA"/>
</dbReference>
<dbReference type="OrthoDB" id="9825668at2"/>
<keyword evidence="2" id="KW-1185">Reference proteome</keyword>
<dbReference type="STRING" id="1111676.MHC_01440"/>
<dbReference type="HOGENOM" id="CLU_096783_0_0_14"/>
<dbReference type="Proteomes" id="UP000009135">
    <property type="component" value="Chromosome"/>
</dbReference>
<organism evidence="1 2">
    <name type="scientific">Mycoplasma haemocanis (strain Illinois)</name>
    <dbReference type="NCBI Taxonomy" id="1111676"/>
    <lineage>
        <taxon>Bacteria</taxon>
        <taxon>Bacillati</taxon>
        <taxon>Mycoplasmatota</taxon>
        <taxon>Mollicutes</taxon>
        <taxon>Mycoplasmataceae</taxon>
        <taxon>Mycoplasma</taxon>
    </lineage>
</organism>
<accession>H6N682</accession>
<name>H6N682_MYCHN</name>
<evidence type="ECO:0000313" key="2">
    <source>
        <dbReference type="Proteomes" id="UP000009135"/>
    </source>
</evidence>
<protein>
    <submittedName>
        <fullName evidence="1">Uncharacterized protein</fullName>
    </submittedName>
</protein>
<dbReference type="KEGG" id="mhe:MHC_01440"/>
<gene>
    <name evidence="1" type="ordered locus">MHC_01440</name>
</gene>
<sequence length="201" mass="22152">MTLPAKIGLGCVGVVGISGVGYLGSNLIKNEPRETFKSKYSVAIKGFLDNSTTLNKKLEALEKSSTDPKHPELIAAKNHKKGSKNKEAEESLKRGCKDIHNKPVDNGFLEDFKNYCSFNNEDKIETGKSLVASNSDLGNKWSSFNQKTVKDLHEEFKDINKPANGSADEAWKGSMLSKCKKLAAEIFKGEISNFKEFCIKS</sequence>
<evidence type="ECO:0000313" key="1">
    <source>
        <dbReference type="EMBL" id="AEW45154.1"/>
    </source>
</evidence>